<evidence type="ECO:0000313" key="1">
    <source>
        <dbReference type="EMBL" id="MFD0861399.1"/>
    </source>
</evidence>
<keyword evidence="2" id="KW-1185">Reference proteome</keyword>
<gene>
    <name evidence="1" type="ORF">ACFQ1M_04205</name>
</gene>
<proteinExistence type="predicted"/>
<organism evidence="1 2">
    <name type="scientific">Sungkyunkwania multivorans</name>
    <dbReference type="NCBI Taxonomy" id="1173618"/>
    <lineage>
        <taxon>Bacteria</taxon>
        <taxon>Pseudomonadati</taxon>
        <taxon>Bacteroidota</taxon>
        <taxon>Flavobacteriia</taxon>
        <taxon>Flavobacteriales</taxon>
        <taxon>Flavobacteriaceae</taxon>
        <taxon>Sungkyunkwania</taxon>
    </lineage>
</organism>
<accession>A0ABW3CVS3</accession>
<dbReference type="EMBL" id="JBHTJH010000004">
    <property type="protein sequence ID" value="MFD0861399.1"/>
    <property type="molecule type" value="Genomic_DNA"/>
</dbReference>
<comment type="caution">
    <text evidence="1">The sequence shown here is derived from an EMBL/GenBank/DDBJ whole genome shotgun (WGS) entry which is preliminary data.</text>
</comment>
<name>A0ABW3CVS3_9FLAO</name>
<evidence type="ECO:0000313" key="2">
    <source>
        <dbReference type="Proteomes" id="UP001596978"/>
    </source>
</evidence>
<protein>
    <submittedName>
        <fullName evidence="1">STAS/SEC14 domain-containing protein</fullName>
    </submittedName>
</protein>
<dbReference type="Proteomes" id="UP001596978">
    <property type="component" value="Unassembled WGS sequence"/>
</dbReference>
<sequence length="132" mass="15171">MTKEIGAILKTYHLNVGKLTICDSYMIAEIDEGVTLNMENASELIKAAELHFKNTPFVYITHRKNSYAVDPINYIEVMKLTQLKGIAIVSSKQIDKKNFNVEQRFFGRPMQIFDNLADAINWHKEILKESYG</sequence>
<dbReference type="RefSeq" id="WP_386404341.1">
    <property type="nucleotide sequence ID" value="NZ_JBHTJH010000004.1"/>
</dbReference>
<reference evidence="2" key="1">
    <citation type="journal article" date="2019" name="Int. J. Syst. Evol. Microbiol.">
        <title>The Global Catalogue of Microorganisms (GCM) 10K type strain sequencing project: providing services to taxonomists for standard genome sequencing and annotation.</title>
        <authorList>
            <consortium name="The Broad Institute Genomics Platform"/>
            <consortium name="The Broad Institute Genome Sequencing Center for Infectious Disease"/>
            <person name="Wu L."/>
            <person name="Ma J."/>
        </authorList>
    </citation>
    <scope>NUCLEOTIDE SEQUENCE [LARGE SCALE GENOMIC DNA]</scope>
    <source>
        <strain evidence="2">CCUG 62952</strain>
    </source>
</reference>